<evidence type="ECO:0000313" key="2">
    <source>
        <dbReference type="Proteomes" id="UP000050437"/>
    </source>
</evidence>
<dbReference type="RefSeq" id="WP_023661592.1">
    <property type="nucleotide sequence ID" value="NZ_JADUCN010000030.1"/>
</dbReference>
<gene>
    <name evidence="1" type="ORF">HB13667_29240</name>
</gene>
<reference evidence="1 2" key="1">
    <citation type="submission" date="2015-10" db="EMBL/GenBank/DDBJ databases">
        <title>Pseudomonas putida clinical strains.</title>
        <authorList>
            <person name="Molina L."/>
            <person name="Udaondo Z."/>
        </authorList>
    </citation>
    <scope>NUCLEOTIDE SEQUENCE [LARGE SCALE GENOMIC DNA]</scope>
    <source>
        <strain evidence="1 2">HB13667</strain>
    </source>
</reference>
<evidence type="ECO:0000313" key="1">
    <source>
        <dbReference type="EMBL" id="KPM57861.1"/>
    </source>
</evidence>
<organism evidence="1 2">
    <name type="scientific">Pseudomonas putida</name>
    <name type="common">Arthrobacter siderocapsulatus</name>
    <dbReference type="NCBI Taxonomy" id="303"/>
    <lineage>
        <taxon>Bacteria</taxon>
        <taxon>Pseudomonadati</taxon>
        <taxon>Pseudomonadota</taxon>
        <taxon>Gammaproteobacteria</taxon>
        <taxon>Pseudomonadales</taxon>
        <taxon>Pseudomonadaceae</taxon>
        <taxon>Pseudomonas</taxon>
    </lineage>
</organism>
<comment type="caution">
    <text evidence="1">The sequence shown here is derived from an EMBL/GenBank/DDBJ whole genome shotgun (WGS) entry which is preliminary data.</text>
</comment>
<dbReference type="AlphaFoldDB" id="A0A0P7CAS4"/>
<accession>A0A0P7CAS4</accession>
<name>A0A0P7CAS4_PSEPU</name>
<protein>
    <submittedName>
        <fullName evidence="1">Uncharacterized protein</fullName>
    </submittedName>
</protein>
<sequence>MKPEIQSIGFDQACMRVSVKVNDTLNINVTLPIPPIQYENMTVAQVRDAAIQHAKNQHRD</sequence>
<dbReference type="Proteomes" id="UP000050437">
    <property type="component" value="Unassembled WGS sequence"/>
</dbReference>
<proteinExistence type="predicted"/>
<dbReference type="EMBL" id="LKKS01000149">
    <property type="protein sequence ID" value="KPM57861.1"/>
    <property type="molecule type" value="Genomic_DNA"/>
</dbReference>